<dbReference type="EMBL" id="BAAAYR010000004">
    <property type="protein sequence ID" value="GAA3569145.1"/>
    <property type="molecule type" value="Genomic_DNA"/>
</dbReference>
<proteinExistence type="predicted"/>
<accession>A0ABP6XM78</accession>
<reference evidence="2" key="1">
    <citation type="journal article" date="2019" name="Int. J. Syst. Evol. Microbiol.">
        <title>The Global Catalogue of Microorganisms (GCM) 10K type strain sequencing project: providing services to taxonomists for standard genome sequencing and annotation.</title>
        <authorList>
            <consortium name="The Broad Institute Genomics Platform"/>
            <consortium name="The Broad Institute Genome Sequencing Center for Infectious Disease"/>
            <person name="Wu L."/>
            <person name="Ma J."/>
        </authorList>
    </citation>
    <scope>NUCLEOTIDE SEQUENCE [LARGE SCALE GENOMIC DNA]</scope>
    <source>
        <strain evidence="2">JCM 16540</strain>
    </source>
</reference>
<protein>
    <submittedName>
        <fullName evidence="1">Uncharacterized protein</fullName>
    </submittedName>
</protein>
<sequence length="55" mass="5670">MSTPPVSPFVLVGDPTAAACEGDFCAVPEVREASVPEVREPVPVAREADAEASES</sequence>
<dbReference type="Proteomes" id="UP001500767">
    <property type="component" value="Unassembled WGS sequence"/>
</dbReference>
<comment type="caution">
    <text evidence="1">The sequence shown here is derived from an EMBL/GenBank/DDBJ whole genome shotgun (WGS) entry which is preliminary data.</text>
</comment>
<evidence type="ECO:0000313" key="2">
    <source>
        <dbReference type="Proteomes" id="UP001500767"/>
    </source>
</evidence>
<gene>
    <name evidence="1" type="ORF">GCM10022197_26750</name>
</gene>
<organism evidence="1 2">
    <name type="scientific">Microlunatus spumicola</name>
    <dbReference type="NCBI Taxonomy" id="81499"/>
    <lineage>
        <taxon>Bacteria</taxon>
        <taxon>Bacillati</taxon>
        <taxon>Actinomycetota</taxon>
        <taxon>Actinomycetes</taxon>
        <taxon>Propionibacteriales</taxon>
        <taxon>Propionibacteriaceae</taxon>
        <taxon>Microlunatus</taxon>
    </lineage>
</organism>
<evidence type="ECO:0000313" key="1">
    <source>
        <dbReference type="EMBL" id="GAA3569145.1"/>
    </source>
</evidence>
<dbReference type="RefSeq" id="WP_204913153.1">
    <property type="nucleotide sequence ID" value="NZ_BAAAYR010000004.1"/>
</dbReference>
<keyword evidence="2" id="KW-1185">Reference proteome</keyword>
<name>A0ABP6XM78_9ACTN</name>